<dbReference type="AlphaFoldDB" id="A0A521BNH4"/>
<name>A0A521BNH4_9SPHI</name>
<dbReference type="OrthoDB" id="677839at2"/>
<dbReference type="RefSeq" id="WP_142601934.1">
    <property type="nucleotide sequence ID" value="NZ_FXSZ01000002.1"/>
</dbReference>
<reference evidence="1 2" key="1">
    <citation type="submission" date="2017-05" db="EMBL/GenBank/DDBJ databases">
        <authorList>
            <person name="Varghese N."/>
            <person name="Submissions S."/>
        </authorList>
    </citation>
    <scope>NUCLEOTIDE SEQUENCE [LARGE SCALE GENOMIC DNA]</scope>
    <source>
        <strain evidence="1 2">DSM 21342</strain>
    </source>
</reference>
<proteinExistence type="predicted"/>
<accession>A0A521BNH4</accession>
<evidence type="ECO:0000313" key="2">
    <source>
        <dbReference type="Proteomes" id="UP000315971"/>
    </source>
</evidence>
<gene>
    <name evidence="1" type="ORF">SAMN06265350_102340</name>
</gene>
<evidence type="ECO:0000313" key="1">
    <source>
        <dbReference type="EMBL" id="SMO48311.1"/>
    </source>
</evidence>
<dbReference type="EMBL" id="FXSZ01000002">
    <property type="protein sequence ID" value="SMO48311.1"/>
    <property type="molecule type" value="Genomic_DNA"/>
</dbReference>
<organism evidence="1 2">
    <name type="scientific">Solitalea koreensis</name>
    <dbReference type="NCBI Taxonomy" id="543615"/>
    <lineage>
        <taxon>Bacteria</taxon>
        <taxon>Pseudomonadati</taxon>
        <taxon>Bacteroidota</taxon>
        <taxon>Sphingobacteriia</taxon>
        <taxon>Sphingobacteriales</taxon>
        <taxon>Sphingobacteriaceae</taxon>
        <taxon>Solitalea</taxon>
    </lineage>
</organism>
<protein>
    <submittedName>
        <fullName evidence="1">Uncharacterized protein</fullName>
    </submittedName>
</protein>
<dbReference type="Proteomes" id="UP000315971">
    <property type="component" value="Unassembled WGS sequence"/>
</dbReference>
<sequence length="142" mass="16550">MYIQPPQLRRLHQLLNATGKLGRKHAFVYDFSNGRTESSSELLYNEATNLIRHLELMQTAEQGNNPDLAKADKMRKKIIAMARKMGWETGAPAERKADMHRINRWCEEKGYGKKNLNSYTLTELPKLVYQFEKVYESFIKSI</sequence>
<keyword evidence="2" id="KW-1185">Reference proteome</keyword>